<feature type="transmembrane region" description="Helical" evidence="6">
    <location>
        <begin position="12"/>
        <end position="33"/>
    </location>
</feature>
<comment type="subcellular location">
    <subcellularLocation>
        <location evidence="1">Membrane</location>
        <topology evidence="1">Multi-pass membrane protein</topology>
    </subcellularLocation>
</comment>
<sequence length="365" mass="40719">MNDDHVDKGPMIVRVMASTIAVGGVFVWARVFTRTVIRPFFGLDDALIVLTWFLILGYNIAMFISVHRGYGRHVTALLPERYVEAIHAEVIGQVFAIASFPSGKASIAVLLLRLFPGKKLRWFLWTFVAANAVFFYIDAIFILVQCQPVAFQWDHSIPGGKCWNPQVVIVWGFLTGVTGALTDFVFALLPWFYITKVQISLKEKLSVGVALSAGFAAGVCSIMKIYYTSTLGAHADYTYDTIPLIIWSCVELALINIAACIPTLRPLYLWIRGENVKGTSMNQSGYDMRYGSGTGRLNRFANRSGGATELGSSDHVHELNIYQSKTLDVTFEDRKDYNYGYKKSSSPGIRTTVEVHHGNNNSQFR</sequence>
<dbReference type="Proteomes" id="UP001152607">
    <property type="component" value="Unassembled WGS sequence"/>
</dbReference>
<dbReference type="PANTHER" id="PTHR33048:SF47">
    <property type="entry name" value="INTEGRAL MEMBRANE PROTEIN-RELATED"/>
    <property type="match status" value="1"/>
</dbReference>
<comment type="similarity">
    <text evidence="5">Belongs to the SAT4 family.</text>
</comment>
<evidence type="ECO:0000256" key="5">
    <source>
        <dbReference type="ARBA" id="ARBA00038359"/>
    </source>
</evidence>
<feature type="domain" description="Rhodopsin" evidence="7">
    <location>
        <begin position="29"/>
        <end position="268"/>
    </location>
</feature>
<keyword evidence="3 6" id="KW-1133">Transmembrane helix</keyword>
<comment type="caution">
    <text evidence="8">The sequence shown here is derived from an EMBL/GenBank/DDBJ whole genome shotgun (WGS) entry which is preliminary data.</text>
</comment>
<dbReference type="InterPro" id="IPR049326">
    <property type="entry name" value="Rhodopsin_dom_fungi"/>
</dbReference>
<reference evidence="8" key="1">
    <citation type="submission" date="2023-01" db="EMBL/GenBank/DDBJ databases">
        <authorList>
            <person name="Van Ghelder C."/>
            <person name="Rancurel C."/>
        </authorList>
    </citation>
    <scope>NUCLEOTIDE SEQUENCE</scope>
    <source>
        <strain evidence="8">CNCM I-4278</strain>
    </source>
</reference>
<dbReference type="AlphaFoldDB" id="A0A9W4XKK3"/>
<organism evidence="8 9">
    <name type="scientific">Periconia digitata</name>
    <dbReference type="NCBI Taxonomy" id="1303443"/>
    <lineage>
        <taxon>Eukaryota</taxon>
        <taxon>Fungi</taxon>
        <taxon>Dikarya</taxon>
        <taxon>Ascomycota</taxon>
        <taxon>Pezizomycotina</taxon>
        <taxon>Dothideomycetes</taxon>
        <taxon>Pleosporomycetidae</taxon>
        <taxon>Pleosporales</taxon>
        <taxon>Massarineae</taxon>
        <taxon>Periconiaceae</taxon>
        <taxon>Periconia</taxon>
    </lineage>
</organism>
<evidence type="ECO:0000313" key="8">
    <source>
        <dbReference type="EMBL" id="CAI6335374.1"/>
    </source>
</evidence>
<keyword evidence="4 6" id="KW-0472">Membrane</keyword>
<evidence type="ECO:0000256" key="4">
    <source>
        <dbReference type="ARBA" id="ARBA00023136"/>
    </source>
</evidence>
<evidence type="ECO:0000259" key="7">
    <source>
        <dbReference type="Pfam" id="PF20684"/>
    </source>
</evidence>
<keyword evidence="9" id="KW-1185">Reference proteome</keyword>
<dbReference type="EMBL" id="CAOQHR010000005">
    <property type="protein sequence ID" value="CAI6335374.1"/>
    <property type="molecule type" value="Genomic_DNA"/>
</dbReference>
<evidence type="ECO:0000256" key="6">
    <source>
        <dbReference type="SAM" id="Phobius"/>
    </source>
</evidence>
<evidence type="ECO:0000313" key="9">
    <source>
        <dbReference type="Proteomes" id="UP001152607"/>
    </source>
</evidence>
<dbReference type="InterPro" id="IPR052337">
    <property type="entry name" value="SAT4-like"/>
</dbReference>
<feature type="transmembrane region" description="Helical" evidence="6">
    <location>
        <begin position="168"/>
        <end position="193"/>
    </location>
</feature>
<keyword evidence="2 6" id="KW-0812">Transmembrane</keyword>
<feature type="transmembrane region" description="Helical" evidence="6">
    <location>
        <begin position="242"/>
        <end position="264"/>
    </location>
</feature>
<feature type="transmembrane region" description="Helical" evidence="6">
    <location>
        <begin position="122"/>
        <end position="144"/>
    </location>
</feature>
<evidence type="ECO:0000256" key="2">
    <source>
        <dbReference type="ARBA" id="ARBA00022692"/>
    </source>
</evidence>
<evidence type="ECO:0000256" key="1">
    <source>
        <dbReference type="ARBA" id="ARBA00004141"/>
    </source>
</evidence>
<feature type="transmembrane region" description="Helical" evidence="6">
    <location>
        <begin position="205"/>
        <end position="227"/>
    </location>
</feature>
<protein>
    <recommendedName>
        <fullName evidence="7">Rhodopsin domain-containing protein</fullName>
    </recommendedName>
</protein>
<proteinExistence type="inferred from homology"/>
<evidence type="ECO:0000256" key="3">
    <source>
        <dbReference type="ARBA" id="ARBA00022989"/>
    </source>
</evidence>
<name>A0A9W4XKK3_9PLEO</name>
<dbReference type="OrthoDB" id="5331848at2759"/>
<gene>
    <name evidence="8" type="ORF">PDIGIT_LOCUS8455</name>
</gene>
<feature type="transmembrane region" description="Helical" evidence="6">
    <location>
        <begin position="45"/>
        <end position="70"/>
    </location>
</feature>
<dbReference type="PANTHER" id="PTHR33048">
    <property type="entry name" value="PTH11-LIKE INTEGRAL MEMBRANE PROTEIN (AFU_ORTHOLOGUE AFUA_5G11245)"/>
    <property type="match status" value="1"/>
</dbReference>
<dbReference type="Pfam" id="PF20684">
    <property type="entry name" value="Fung_rhodopsin"/>
    <property type="match status" value="1"/>
</dbReference>
<dbReference type="GO" id="GO:0016020">
    <property type="term" value="C:membrane"/>
    <property type="evidence" value="ECO:0007669"/>
    <property type="project" value="UniProtKB-SubCell"/>
</dbReference>
<accession>A0A9W4XKK3</accession>
<feature type="transmembrane region" description="Helical" evidence="6">
    <location>
        <begin position="90"/>
        <end position="115"/>
    </location>
</feature>